<dbReference type="OrthoDB" id="9765580at2"/>
<comment type="caution">
    <text evidence="2">The sequence shown here is derived from an EMBL/GenBank/DDBJ whole genome shotgun (WGS) entry which is preliminary data.</text>
</comment>
<protein>
    <recommendedName>
        <fullName evidence="1">Phosphatidylglycerol lysyltransferase C-terminal domain-containing protein</fullName>
    </recommendedName>
</protein>
<feature type="domain" description="Phosphatidylglycerol lysyltransferase C-terminal" evidence="1">
    <location>
        <begin position="25"/>
        <end position="286"/>
    </location>
</feature>
<reference evidence="3" key="1">
    <citation type="submission" date="2016-06" db="EMBL/GenBank/DDBJ databases">
        <title>Draft genome sequence of Desulfoplanes formicivorans strain Pf12B.</title>
        <authorList>
            <person name="Watanabe M."/>
            <person name="Kojima H."/>
            <person name="Fukui M."/>
        </authorList>
    </citation>
    <scope>NUCLEOTIDE SEQUENCE [LARGE SCALE GENOMIC DNA]</scope>
    <source>
        <strain evidence="3">Pf12B</strain>
    </source>
</reference>
<dbReference type="SUPFAM" id="SSF55729">
    <property type="entry name" value="Acyl-CoA N-acyltransferases (Nat)"/>
    <property type="match status" value="2"/>
</dbReference>
<dbReference type="PANTHER" id="PTHR41373:SF1">
    <property type="entry name" value="PHOSPHATIDYLGLYCEROL LYSYLTRANSFERASE C-TERMINAL DOMAIN-CONTAINING PROTEIN"/>
    <property type="match status" value="1"/>
</dbReference>
<proteinExistence type="predicted"/>
<dbReference type="InterPro" id="IPR024320">
    <property type="entry name" value="LPG_synthase_C"/>
</dbReference>
<dbReference type="Gene3D" id="3.40.630.30">
    <property type="match status" value="1"/>
</dbReference>
<dbReference type="PANTHER" id="PTHR41373">
    <property type="entry name" value="DUF2156 DOMAIN-CONTAINING PROTEIN"/>
    <property type="match status" value="1"/>
</dbReference>
<dbReference type="EMBL" id="BDFE01000017">
    <property type="protein sequence ID" value="GAU09247.1"/>
    <property type="molecule type" value="Genomic_DNA"/>
</dbReference>
<dbReference type="Pfam" id="PF09924">
    <property type="entry name" value="LPG_synthase_C"/>
    <property type="match status" value="1"/>
</dbReference>
<accession>A0A194AGP5</accession>
<dbReference type="Proteomes" id="UP000095200">
    <property type="component" value="Unassembled WGS sequence"/>
</dbReference>
<dbReference type="PIRSF" id="PIRSF018688">
    <property type="entry name" value="UCP018688"/>
    <property type="match status" value="1"/>
</dbReference>
<dbReference type="AlphaFoldDB" id="A0A194AGP5"/>
<dbReference type="STRING" id="1592317.DPF_1969"/>
<dbReference type="RefSeq" id="WP_069859507.1">
    <property type="nucleotide sequence ID" value="NZ_BDFE01000017.1"/>
</dbReference>
<dbReference type="InterPro" id="IPR016181">
    <property type="entry name" value="Acyl_CoA_acyltransferase"/>
</dbReference>
<evidence type="ECO:0000259" key="1">
    <source>
        <dbReference type="Pfam" id="PF09924"/>
    </source>
</evidence>
<name>A0A194AGP5_9BACT</name>
<dbReference type="InterPro" id="IPR016732">
    <property type="entry name" value="UCP018688"/>
</dbReference>
<evidence type="ECO:0000313" key="2">
    <source>
        <dbReference type="EMBL" id="GAU09247.1"/>
    </source>
</evidence>
<evidence type="ECO:0000313" key="3">
    <source>
        <dbReference type="Proteomes" id="UP000095200"/>
    </source>
</evidence>
<keyword evidence="3" id="KW-1185">Reference proteome</keyword>
<gene>
    <name evidence="2" type="ORF">DPF_1969</name>
</gene>
<organism evidence="2 3">
    <name type="scientific">Desulfoplanes formicivorans</name>
    <dbReference type="NCBI Taxonomy" id="1592317"/>
    <lineage>
        <taxon>Bacteria</taxon>
        <taxon>Pseudomonadati</taxon>
        <taxon>Thermodesulfobacteriota</taxon>
        <taxon>Desulfovibrionia</taxon>
        <taxon>Desulfovibrionales</taxon>
        <taxon>Desulfoplanaceae</taxon>
        <taxon>Desulfoplanes</taxon>
    </lineage>
</organism>
<sequence length="293" mass="34412">MNLQFTPISLTEQSTYLTLLTQCPQITSDYSFINLWGWQEEYGLSWAFTRDAVFIRQQYPVPCIWAPVGNWHAMDWQAYKEILAKYAPMVRVPQELKDTFVRLWPHLPVDEARGQWDYLYSIPELIELAGRKYHKKKNLLNQFIKKYDYEYVTLDARKIEQALTLQTEWFLWKNSESDSTLDKENRAIVKIMRDWDCLQHILGAGIVADGKMIAYTIAELAPNDQMIIHFEKGCPNYKGVYQAMNQLFLKHTCCEKAIVNREQDLDDPGLRKAKESYHPVGFMKKYEIDGFGL</sequence>